<keyword evidence="3" id="KW-1185">Reference proteome</keyword>
<dbReference type="RefSeq" id="WP_185001638.1">
    <property type="nucleotide sequence ID" value="NZ_BAAAUI010000064.1"/>
</dbReference>
<gene>
    <name evidence="2" type="ORF">HNR67_001820</name>
</gene>
<sequence>MSEAGGLRHLGIGRALGWTWVLMGVAGVLMLIVGTRGQRQISDGWLWLTTGGLVHLVFNAVLPLSVVVYALGMAVLSARQVEPGPNPRLRRWGVLGAVLVLALAGLSSFGEPVVRNGLSAEVRDTVLLLAPAELVVILMVIGIVLLLLCLGGASWLHQQGRARRAVHVQASEYRPYVPH</sequence>
<feature type="transmembrane region" description="Helical" evidence="1">
    <location>
        <begin position="45"/>
        <end position="71"/>
    </location>
</feature>
<feature type="transmembrane region" description="Helical" evidence="1">
    <location>
        <begin position="12"/>
        <end position="33"/>
    </location>
</feature>
<dbReference type="AlphaFoldDB" id="A0A7W7C6Z7"/>
<keyword evidence="1" id="KW-1133">Transmembrane helix</keyword>
<dbReference type="EMBL" id="JACHMH010000001">
    <property type="protein sequence ID" value="MBB4675702.1"/>
    <property type="molecule type" value="Genomic_DNA"/>
</dbReference>
<comment type="caution">
    <text evidence="2">The sequence shown here is derived from an EMBL/GenBank/DDBJ whole genome shotgun (WGS) entry which is preliminary data.</text>
</comment>
<organism evidence="2 3">
    <name type="scientific">Crossiella cryophila</name>
    <dbReference type="NCBI Taxonomy" id="43355"/>
    <lineage>
        <taxon>Bacteria</taxon>
        <taxon>Bacillati</taxon>
        <taxon>Actinomycetota</taxon>
        <taxon>Actinomycetes</taxon>
        <taxon>Pseudonocardiales</taxon>
        <taxon>Pseudonocardiaceae</taxon>
        <taxon>Crossiella</taxon>
    </lineage>
</organism>
<keyword evidence="1" id="KW-0472">Membrane</keyword>
<feature type="transmembrane region" description="Helical" evidence="1">
    <location>
        <begin position="134"/>
        <end position="156"/>
    </location>
</feature>
<keyword evidence="1" id="KW-0812">Transmembrane</keyword>
<protein>
    <submittedName>
        <fullName evidence="2">Uncharacterized protein</fullName>
    </submittedName>
</protein>
<feature type="transmembrane region" description="Helical" evidence="1">
    <location>
        <begin position="92"/>
        <end position="114"/>
    </location>
</feature>
<evidence type="ECO:0000313" key="2">
    <source>
        <dbReference type="EMBL" id="MBB4675702.1"/>
    </source>
</evidence>
<proteinExistence type="predicted"/>
<name>A0A7W7C6Z7_9PSEU</name>
<evidence type="ECO:0000256" key="1">
    <source>
        <dbReference type="SAM" id="Phobius"/>
    </source>
</evidence>
<evidence type="ECO:0000313" key="3">
    <source>
        <dbReference type="Proteomes" id="UP000533598"/>
    </source>
</evidence>
<accession>A0A7W7C6Z7</accession>
<dbReference type="Proteomes" id="UP000533598">
    <property type="component" value="Unassembled WGS sequence"/>
</dbReference>
<reference evidence="2 3" key="1">
    <citation type="submission" date="2020-08" db="EMBL/GenBank/DDBJ databases">
        <title>Sequencing the genomes of 1000 actinobacteria strains.</title>
        <authorList>
            <person name="Klenk H.-P."/>
        </authorList>
    </citation>
    <scope>NUCLEOTIDE SEQUENCE [LARGE SCALE GENOMIC DNA]</scope>
    <source>
        <strain evidence="2 3">DSM 44230</strain>
    </source>
</reference>